<dbReference type="PANTHER" id="PTHR20982">
    <property type="entry name" value="RIBOSOME RECYCLING FACTOR"/>
    <property type="match status" value="1"/>
</dbReference>
<protein>
    <recommendedName>
        <fullName evidence="3">Ribosome-recycling factor, chloroplastic</fullName>
    </recommendedName>
    <alternativeName>
        <fullName evidence="5">Ribosome-releasing factor, chloroplastic</fullName>
    </alternativeName>
</protein>
<evidence type="ECO:0000256" key="3">
    <source>
        <dbReference type="ARBA" id="ARBA00014063"/>
    </source>
</evidence>
<accession>A0ABM0U6N5</accession>
<evidence type="ECO:0000259" key="7">
    <source>
        <dbReference type="Pfam" id="PF01765"/>
    </source>
</evidence>
<dbReference type="GeneID" id="104720536"/>
<sequence>MAMLVRRALSSGRNAIGFLRRSSSVVQSRDFFSMSSSSSSSSPNRMMIGSRDSQFDLSHMPDFLRDSRRGFAKGKKSKDDSSGMVDASPDIGPSVKAAASSQMEAAIDALSRDLTKLRTGRAAPGMLDHIVVETGGVKMPLNHLALVSVLDPKTLSINPYDPDVPFPFLS</sequence>
<dbReference type="RefSeq" id="XP_010436730.2">
    <property type="nucleotide sequence ID" value="XM_010438428.2"/>
</dbReference>
<evidence type="ECO:0000256" key="4">
    <source>
        <dbReference type="ARBA" id="ARBA00022917"/>
    </source>
</evidence>
<keyword evidence="8" id="KW-1185">Reference proteome</keyword>
<keyword evidence="4" id="KW-0648">Protein biosynthesis</keyword>
<organism evidence="8 9">
    <name type="scientific">Camelina sativa</name>
    <name type="common">False flax</name>
    <name type="synonym">Myagrum sativum</name>
    <dbReference type="NCBI Taxonomy" id="90675"/>
    <lineage>
        <taxon>Eukaryota</taxon>
        <taxon>Viridiplantae</taxon>
        <taxon>Streptophyta</taxon>
        <taxon>Embryophyta</taxon>
        <taxon>Tracheophyta</taxon>
        <taxon>Spermatophyta</taxon>
        <taxon>Magnoliopsida</taxon>
        <taxon>eudicotyledons</taxon>
        <taxon>Gunneridae</taxon>
        <taxon>Pentapetalae</taxon>
        <taxon>rosids</taxon>
        <taxon>malvids</taxon>
        <taxon>Brassicales</taxon>
        <taxon>Brassicaceae</taxon>
        <taxon>Camelineae</taxon>
        <taxon>Camelina</taxon>
    </lineage>
</organism>
<reference evidence="8" key="1">
    <citation type="journal article" date="2014" name="Nat. Commun.">
        <title>The emerging biofuel crop Camelina sativa retains a highly undifferentiated hexaploid genome structure.</title>
        <authorList>
            <person name="Kagale S."/>
            <person name="Koh C."/>
            <person name="Nixon J."/>
            <person name="Bollina V."/>
            <person name="Clarke W.E."/>
            <person name="Tuteja R."/>
            <person name="Spillane C."/>
            <person name="Robinson S.J."/>
            <person name="Links M.G."/>
            <person name="Clarke C."/>
            <person name="Higgins E.E."/>
            <person name="Huebert T."/>
            <person name="Sharpe A.G."/>
            <person name="Parkin I.A."/>
        </authorList>
    </citation>
    <scope>NUCLEOTIDE SEQUENCE [LARGE SCALE GENOMIC DNA]</scope>
    <source>
        <strain evidence="8">cv. DH55</strain>
    </source>
</reference>
<comment type="similarity">
    <text evidence="2">Belongs to the RRF family.</text>
</comment>
<dbReference type="InterPro" id="IPR002661">
    <property type="entry name" value="Ribosome_recyc_fac"/>
</dbReference>
<dbReference type="SUPFAM" id="SSF55194">
    <property type="entry name" value="Ribosome recycling factor, RRF"/>
    <property type="match status" value="1"/>
</dbReference>
<gene>
    <name evidence="9" type="primary">LOC104720536</name>
</gene>
<dbReference type="Pfam" id="PF01765">
    <property type="entry name" value="RRF"/>
    <property type="match status" value="1"/>
</dbReference>
<feature type="non-terminal residue" evidence="9">
    <location>
        <position position="170"/>
    </location>
</feature>
<dbReference type="Gene3D" id="3.30.1360.40">
    <property type="match status" value="1"/>
</dbReference>
<feature type="region of interest" description="Disordered" evidence="6">
    <location>
        <begin position="66"/>
        <end position="96"/>
    </location>
</feature>
<name>A0ABM0U6N5_CAMSA</name>
<proteinExistence type="inferred from homology"/>
<evidence type="ECO:0000313" key="9">
    <source>
        <dbReference type="RefSeq" id="XP_010436730.2"/>
    </source>
</evidence>
<evidence type="ECO:0000256" key="2">
    <source>
        <dbReference type="ARBA" id="ARBA00005912"/>
    </source>
</evidence>
<reference evidence="9" key="2">
    <citation type="submission" date="2025-08" db="UniProtKB">
        <authorList>
            <consortium name="RefSeq"/>
        </authorList>
    </citation>
    <scope>IDENTIFICATION</scope>
    <source>
        <tissue evidence="9">Leaf</tissue>
    </source>
</reference>
<evidence type="ECO:0000256" key="5">
    <source>
        <dbReference type="ARBA" id="ARBA00032397"/>
    </source>
</evidence>
<evidence type="ECO:0000256" key="6">
    <source>
        <dbReference type="SAM" id="MobiDB-lite"/>
    </source>
</evidence>
<dbReference type="PANTHER" id="PTHR20982:SF3">
    <property type="entry name" value="MITOCHONDRIAL RIBOSOME RECYCLING FACTOR PSEUDO 1"/>
    <property type="match status" value="1"/>
</dbReference>
<feature type="domain" description="Ribosome recycling factor" evidence="7">
    <location>
        <begin position="110"/>
        <end position="163"/>
    </location>
</feature>
<evidence type="ECO:0000256" key="1">
    <source>
        <dbReference type="ARBA" id="ARBA00002952"/>
    </source>
</evidence>
<dbReference type="InterPro" id="IPR023584">
    <property type="entry name" value="Ribosome_recyc_fac_dom"/>
</dbReference>
<comment type="function">
    <text evidence="1">Responsible for the release of ribosomes from messenger RNA at the termination of chloroplastic protein biosynthesis.</text>
</comment>
<dbReference type="Proteomes" id="UP000694864">
    <property type="component" value="Chromosome 10"/>
</dbReference>
<evidence type="ECO:0000313" key="8">
    <source>
        <dbReference type="Proteomes" id="UP000694864"/>
    </source>
</evidence>
<dbReference type="InterPro" id="IPR036191">
    <property type="entry name" value="RRF_sf"/>
</dbReference>